<dbReference type="EMBL" id="AQHV01000023">
    <property type="protein sequence ID" value="KKB48034.1"/>
    <property type="molecule type" value="Genomic_DNA"/>
</dbReference>
<accession>A0A0F5IR52</accession>
<proteinExistence type="predicted"/>
<sequence>MQIYGKGPVAVMPDDAAGREIHPLFFMHLSVGILCFLECPSLASYSGHCKLLRMGILGLIGCPFMDSFSAGFSEVTDDQPDLSGCKETLGGRIAAQKQFFMQFFTTDDPTAQAIACLVRCQLREVETGEV</sequence>
<comment type="caution">
    <text evidence="1">The sequence shown here is derived from an EMBL/GenBank/DDBJ whole genome shotgun (WGS) entry which is preliminary data.</text>
</comment>
<evidence type="ECO:0000313" key="2">
    <source>
        <dbReference type="Proteomes" id="UP000033047"/>
    </source>
</evidence>
<evidence type="ECO:0000313" key="1">
    <source>
        <dbReference type="EMBL" id="KKB48034.1"/>
    </source>
</evidence>
<dbReference type="Proteomes" id="UP000033047">
    <property type="component" value="Unassembled WGS sequence"/>
</dbReference>
<dbReference type="STRING" id="927665.HMPREF1535_04260"/>
<name>A0A0F5IR52_9BACT</name>
<protein>
    <submittedName>
        <fullName evidence="1">Uncharacterized protein</fullName>
    </submittedName>
</protein>
<dbReference type="PATRIC" id="fig|927665.4.peg.4374"/>
<dbReference type="HOGENOM" id="CLU_1936012_0_0_10"/>
<gene>
    <name evidence="1" type="ORF">HMPREF1535_04260</name>
</gene>
<dbReference type="AlphaFoldDB" id="A0A0F5IR52"/>
<organism evidence="1 2">
    <name type="scientific">Parabacteroides goldsteinii DSM 19448 = WAL 12034</name>
    <dbReference type="NCBI Taxonomy" id="927665"/>
    <lineage>
        <taxon>Bacteria</taxon>
        <taxon>Pseudomonadati</taxon>
        <taxon>Bacteroidota</taxon>
        <taxon>Bacteroidia</taxon>
        <taxon>Bacteroidales</taxon>
        <taxon>Tannerellaceae</taxon>
        <taxon>Parabacteroides</taxon>
    </lineage>
</organism>
<reference evidence="1 2" key="1">
    <citation type="submission" date="2013-04" db="EMBL/GenBank/DDBJ databases">
        <title>The Genome Sequence of Parabacteroides goldsteinii DSM 19448.</title>
        <authorList>
            <consortium name="The Broad Institute Genomics Platform"/>
            <person name="Earl A."/>
            <person name="Ward D."/>
            <person name="Feldgarden M."/>
            <person name="Gevers D."/>
            <person name="Martens E."/>
            <person name="Sakamoto M."/>
            <person name="Benno Y."/>
            <person name="Song Y."/>
            <person name="Liu C."/>
            <person name="Lee J."/>
            <person name="Bolanos M."/>
            <person name="Vaisanen M.L."/>
            <person name="Finegold S.M."/>
            <person name="Walker B."/>
            <person name="Young S."/>
            <person name="Zeng Q."/>
            <person name="Gargeya S."/>
            <person name="Fitzgerald M."/>
            <person name="Haas B."/>
            <person name="Abouelleil A."/>
            <person name="Allen A.W."/>
            <person name="Alvarado L."/>
            <person name="Arachchi H.M."/>
            <person name="Berlin A.M."/>
            <person name="Chapman S.B."/>
            <person name="Gainer-Dewar J."/>
            <person name="Goldberg J."/>
            <person name="Griggs A."/>
            <person name="Gujja S."/>
            <person name="Hansen M."/>
            <person name="Howarth C."/>
            <person name="Imamovic A."/>
            <person name="Ireland A."/>
            <person name="Larimer J."/>
            <person name="McCowan C."/>
            <person name="Murphy C."/>
            <person name="Pearson M."/>
            <person name="Poon T.W."/>
            <person name="Priest M."/>
            <person name="Roberts A."/>
            <person name="Saif S."/>
            <person name="Shea T."/>
            <person name="Sisk P."/>
            <person name="Sykes S."/>
            <person name="Wortman J."/>
            <person name="Nusbaum C."/>
            <person name="Birren B."/>
        </authorList>
    </citation>
    <scope>NUCLEOTIDE SEQUENCE [LARGE SCALE GENOMIC DNA]</scope>
    <source>
        <strain evidence="1 2">DSM 19448</strain>
    </source>
</reference>